<organism evidence="5 6">
    <name type="scientific">Oldenlandia corymbosa var. corymbosa</name>
    <dbReference type="NCBI Taxonomy" id="529605"/>
    <lineage>
        <taxon>Eukaryota</taxon>
        <taxon>Viridiplantae</taxon>
        <taxon>Streptophyta</taxon>
        <taxon>Embryophyta</taxon>
        <taxon>Tracheophyta</taxon>
        <taxon>Spermatophyta</taxon>
        <taxon>Magnoliopsida</taxon>
        <taxon>eudicotyledons</taxon>
        <taxon>Gunneridae</taxon>
        <taxon>Pentapetalae</taxon>
        <taxon>asterids</taxon>
        <taxon>lamiids</taxon>
        <taxon>Gentianales</taxon>
        <taxon>Rubiaceae</taxon>
        <taxon>Rubioideae</taxon>
        <taxon>Spermacoceae</taxon>
        <taxon>Hedyotis-Oldenlandia complex</taxon>
        <taxon>Oldenlandia</taxon>
    </lineage>
</organism>
<protein>
    <submittedName>
        <fullName evidence="5">OLC1v1019646C1</fullName>
    </submittedName>
</protein>
<keyword evidence="3" id="KW-0611">Plant defense</keyword>
<dbReference type="AlphaFoldDB" id="A0AAV1EEJ8"/>
<name>A0AAV1EEJ8_OLDCO</name>
<proteinExistence type="predicted"/>
<dbReference type="EMBL" id="OX459126">
    <property type="protein sequence ID" value="CAI9118123.1"/>
    <property type="molecule type" value="Genomic_DNA"/>
</dbReference>
<keyword evidence="1" id="KW-0677">Repeat</keyword>
<keyword evidence="2" id="KW-0547">Nucleotide-binding</keyword>
<dbReference type="Gene3D" id="1.20.5.4130">
    <property type="match status" value="1"/>
</dbReference>
<reference evidence="5" key="1">
    <citation type="submission" date="2023-03" db="EMBL/GenBank/DDBJ databases">
        <authorList>
            <person name="Julca I."/>
        </authorList>
    </citation>
    <scope>NUCLEOTIDE SEQUENCE</scope>
</reference>
<dbReference type="GO" id="GO:0000166">
    <property type="term" value="F:nucleotide binding"/>
    <property type="evidence" value="ECO:0007669"/>
    <property type="project" value="UniProtKB-KW"/>
</dbReference>
<evidence type="ECO:0000259" key="4">
    <source>
        <dbReference type="Pfam" id="PF18052"/>
    </source>
</evidence>
<gene>
    <name evidence="5" type="ORF">OLC1_LOCUS24072</name>
</gene>
<evidence type="ECO:0000313" key="6">
    <source>
        <dbReference type="Proteomes" id="UP001161247"/>
    </source>
</evidence>
<dbReference type="Pfam" id="PF18052">
    <property type="entry name" value="Rx_N"/>
    <property type="match status" value="1"/>
</dbReference>
<dbReference type="GO" id="GO:0006952">
    <property type="term" value="P:defense response"/>
    <property type="evidence" value="ECO:0007669"/>
    <property type="project" value="UniProtKB-KW"/>
</dbReference>
<feature type="domain" description="Disease resistance N-terminal" evidence="4">
    <location>
        <begin position="5"/>
        <end position="57"/>
    </location>
</feature>
<evidence type="ECO:0000256" key="2">
    <source>
        <dbReference type="ARBA" id="ARBA00022741"/>
    </source>
</evidence>
<evidence type="ECO:0000256" key="3">
    <source>
        <dbReference type="ARBA" id="ARBA00022821"/>
    </source>
</evidence>
<accession>A0AAV1EEJ8</accession>
<evidence type="ECO:0000313" key="5">
    <source>
        <dbReference type="EMBL" id="CAI9118123.1"/>
    </source>
</evidence>
<evidence type="ECO:0000256" key="1">
    <source>
        <dbReference type="ARBA" id="ARBA00022737"/>
    </source>
</evidence>
<dbReference type="Proteomes" id="UP001161247">
    <property type="component" value="Chromosome 9"/>
</dbReference>
<keyword evidence="6" id="KW-1185">Reference proteome</keyword>
<sequence length="60" mass="6827">MAEPMVSFLVECIGKLFMEEGKLLTGVSNEADRLQSELKIIRAICRKMPMKGNMRMQVHS</sequence>
<dbReference type="InterPro" id="IPR041118">
    <property type="entry name" value="Rx_N"/>
</dbReference>